<evidence type="ECO:0000256" key="1">
    <source>
        <dbReference type="ARBA" id="ARBA00004123"/>
    </source>
</evidence>
<dbReference type="GO" id="GO:0005524">
    <property type="term" value="F:ATP binding"/>
    <property type="evidence" value="ECO:0007669"/>
    <property type="project" value="UniProtKB-KW"/>
</dbReference>
<dbReference type="InterPro" id="IPR056802">
    <property type="entry name" value="ATR-like_M-HEAT"/>
</dbReference>
<dbReference type="SMART" id="SM01343">
    <property type="entry name" value="FATC"/>
    <property type="match status" value="1"/>
</dbReference>
<dbReference type="Gene3D" id="3.30.1010.10">
    <property type="entry name" value="Phosphatidylinositol 3-kinase Catalytic Subunit, Chain A, domain 4"/>
    <property type="match status" value="1"/>
</dbReference>
<dbReference type="EC" id="2.7.11.1" evidence="3"/>
<keyword evidence="5" id="KW-0808">Transferase</keyword>
<keyword evidence="10" id="KW-0234">DNA repair</keyword>
<name>A0A8J2HD54_COTCN</name>
<dbReference type="GO" id="GO:0000077">
    <property type="term" value="P:DNA damage checkpoint signaling"/>
    <property type="evidence" value="ECO:0007669"/>
    <property type="project" value="TreeGrafter"/>
</dbReference>
<dbReference type="InterPro" id="IPR003151">
    <property type="entry name" value="PIK-rel_kinase_FAT"/>
</dbReference>
<protein>
    <recommendedName>
        <fullName evidence="3">non-specific serine/threonine protein kinase</fullName>
        <ecNumber evidence="3">2.7.11.1</ecNumber>
    </recommendedName>
</protein>
<dbReference type="InterPro" id="IPR050517">
    <property type="entry name" value="DDR_Repair_Kinase"/>
</dbReference>
<feature type="domain" description="FAT" evidence="13">
    <location>
        <begin position="1598"/>
        <end position="2181"/>
    </location>
</feature>
<evidence type="ECO:0000256" key="9">
    <source>
        <dbReference type="ARBA" id="ARBA00022840"/>
    </source>
</evidence>
<dbReference type="SUPFAM" id="SSF48371">
    <property type="entry name" value="ARM repeat"/>
    <property type="match status" value="1"/>
</dbReference>
<dbReference type="PANTHER" id="PTHR11139:SF69">
    <property type="entry name" value="SERINE_THREONINE-PROTEIN KINASE ATR"/>
    <property type="match status" value="1"/>
</dbReference>
<evidence type="ECO:0000259" key="13">
    <source>
        <dbReference type="PROSITE" id="PS51189"/>
    </source>
</evidence>
<keyword evidence="7" id="KW-0227">DNA damage</keyword>
<gene>
    <name evidence="15" type="ORF">HICCMSTLAB_LOCUS6357</name>
</gene>
<evidence type="ECO:0000256" key="6">
    <source>
        <dbReference type="ARBA" id="ARBA00022741"/>
    </source>
</evidence>
<evidence type="ECO:0000313" key="15">
    <source>
        <dbReference type="EMBL" id="CAG5092761.1"/>
    </source>
</evidence>
<comment type="caution">
    <text evidence="15">The sequence shown here is derived from an EMBL/GenBank/DDBJ whole genome shotgun (WGS) entry which is preliminary data.</text>
</comment>
<evidence type="ECO:0000256" key="8">
    <source>
        <dbReference type="ARBA" id="ARBA00022777"/>
    </source>
</evidence>
<keyword evidence="16" id="KW-1185">Reference proteome</keyword>
<evidence type="ECO:0000256" key="3">
    <source>
        <dbReference type="ARBA" id="ARBA00012513"/>
    </source>
</evidence>
<evidence type="ECO:0000256" key="11">
    <source>
        <dbReference type="ARBA" id="ARBA00023242"/>
    </source>
</evidence>
<keyword evidence="9" id="KW-0067">ATP-binding</keyword>
<feature type="domain" description="FATC" evidence="14">
    <location>
        <begin position="2628"/>
        <end position="2660"/>
    </location>
</feature>
<dbReference type="CDD" id="cd00892">
    <property type="entry name" value="PIKKc_ATR"/>
    <property type="match status" value="1"/>
</dbReference>
<dbReference type="EMBL" id="CAJNRD030001120">
    <property type="protein sequence ID" value="CAG5092761.1"/>
    <property type="molecule type" value="Genomic_DNA"/>
</dbReference>
<comment type="similarity">
    <text evidence="2">Belongs to the PI3/PI4-kinase family. ATM subfamily.</text>
</comment>
<dbReference type="SUPFAM" id="SSF56112">
    <property type="entry name" value="Protein kinase-like (PK-like)"/>
    <property type="match status" value="1"/>
</dbReference>
<dbReference type="InterPro" id="IPR000403">
    <property type="entry name" value="PI3/4_kinase_cat_dom"/>
</dbReference>
<dbReference type="Proteomes" id="UP000786811">
    <property type="component" value="Unassembled WGS sequence"/>
</dbReference>
<sequence length="2660" mass="308300">MERMEVEDSSSGSSPENQQTTHIETYWRAINTPVHSIFKYVEESETEDSLLKFLESLIISSDTPMSILIPPIPRSTASRDNNNPNNVDEQIELNHKNYNLFTIWIFGMLFYTSSVPKFSKKMIDSGENVQIKFLKPLYWLYYRGFNLIYSRYIQVLDYLLPYIDDNNESDEDDKNFNLTVSKFKVESSISAELDLTTPPMVINSRDRVQPIMISVLKIFVNSEIFDDYTDHKKTLWFRTIKILRKLDPEAKILALELMSKIIEFTDCDQQIKLFLIYIQEIFESAHDWQSYTWNKQVIDKLNQVLAKIIDKITINKKEMLNLCLNILSSCEDQQLLLIACKKIVNYLEEYPTSLEKNRFPDEIYQRLLVAFKRFDNDEIFRVIAHMIFTDMSIFINGTSKNNNSKVLLVAKSSLIWRQLLDFVNKQQEESFDYVKYISRLFKIARLLSDWLRENTDLHGKFFPDYQQLCQTLACHLEIAAESANINVVQMIYHCFMDLMSFVEPSGTISSTLFHILLVPLSTGSSTKQNDDELPFKNSTLVIEVSKNVNIETKIACINTICQFYPGNQNNHLHYLSPLITATGASSPNEQADQLAIAVILNSVSLISNGIRFSHVNMHILKPVYVGRHRILLETLAKVIGPIVCLLSGKAKIIKNKFNSSERKVHCDICDDKNYCYNINNLIKKEDEIFLRIYLNLLKYDNVIRQNIADNLVKLSNHTCIFNTNEVSKFWIPWISDSDKNVREKLALSIEVIIKNRLAANLPNYQNTCQDDWPEDLRAFIESIVNQLALTLDAVLDEKLNESIHETLLITTKYIARIPIYFIEKRLYLIFVISIIHPSSQYIGTSTASVCYKETAGYYNVTPKEIFSRHRTEMLRVIVRLIARNYYVKSHNLSLTLNRLSNCFGFIGSREIFRKNGSFIMSILIPLVVKVQPRINNILQEITFLMSSNESDIYCEYFSHIFPYIYLNEDLDTVNKCLKLIVEKTQKTLHKLINNHFFEIFRELLLHFHDKQNKVIYCLDAIAQYGGEEQTSMRFDNKDNVAKYLNVRLLAILVFFDGNLNPDKSDLYIQRSALGSLGALIQFMGVNYINQLKHKILAMLRAALRNFSKHPDLRKLACHAWDAFIHNIALNELGPLLPTICISLVPLLEVYPEQINKMLEYILITNYTAVSKDIQELFFFNDLPNIKTEILNTIKPKIKRTHRDFVINLQIWQRRILHETDEVRLKALIHLKNFLQQHRAELNDMILNHDATSHVHPAIVNLLDALLAGCRQQDAATENNQQFLRQEIRHWSGECLGELGAIEPNLLPRRIISRGDSKFMPEINAEFACALLNELVRAFNEQNTTRNVDCFSLAIQEILKIWEIKPKGGANSTLWASFPALTRQIIFPMLTSHYTVLSSTDTNNINYPIYGTEAAQTFELWVCNWVCRMISSLKSDRNNGDENYEKIRSMLNACWPAFKRDLETTIFCIPQLVTLTVIQGNENECDGLIREISSVISVTSDPLDNDECKRQKLRPTKNLFDDIKYLNSNINNNNNDHACESNDPQRISSNETRRIRCSQVIFSTLDHLRRWLQENRRMQKETPKYQAVEKFINRLDNLQLAEGCYESREYHRALMYLERHMAVNKDNGLSWTHEMNLLAKIYTQLEEPDGVFGILASHEHSPTIEQLVLAHEVGGKMQDAATCYERLTQRHNSAPKYIKGIIKCYLSLEQPFTAINITSGILNSKPELEPHLTDSEPFWRLAHFVYLNDDSDDNNTINRRNNNLDCSDDGKAYINRTLMVDLRQAKQPNLSGLKQRLISMIGFASSHQDAYQQSYSHIMKLHVINEFEKATQLMIKDINSLPTIFDEWEKRSSLVRASRGVEFVMGMRRAALNLALTLNSNDEFAPNHNKLTKKLNEGTKSTLKEEIGKIWLKSAKIARKAGLYQQAYMYILSASDYCPQQELHIEKAQLYWQKDCQEDAFNTLNRSFKQCYKPTEVYRQSVVKSTISDKEARERKNLAKAKLLFAQYNDQTVNVSTQINRLYYQEAVDVWKFWEKSYLAQAQYYDSLLERMTEDERFTRLGLVCYQLTINSYGKALSLGCKYIHQAMPRMLTIWMNFASRTNGNPEAKSNQPDELRKVNEIINKYAEHYPKFIWLTALSQLISRICHPEVAIRTVINKILADLIVAYPQYCFWMMASVINSSYPAREKRCLEILSNPKLNTSEIKKYLDDFKRLWACFMEISNKSVPSKISKTTINNLSKNLVSLLASPNFGPISMPTSLFFQLRLPSSSIGQSKRPVRPTNNSEMAYNPFPQNNNAVYMRSVEEKVDVLHSLARPRKITLIGSDGKRYAFMCKPKDDLRKDFRLMEFNSIVNNYLQKDPESRQRRLYIRMYSVIPIDEACGLVEWITNLAGFRPIVHQLYKEHGYRMMNTEDTKKILKECTKDCSLEKKRDIFLKKMLPQHPPIFGEWFRLNFPDAYGWYEARNAYIRTTAVMSMVGYTLGLGDRHGENILFDSKCGDCVHVDFNCLFNRGESFDVPECVPFRLTHNMVDAMGPLKYEGPFRRSCQITMRILRQQTSTLMSVLTPFVYDPLVSWVKITNGNSSNKESERTNEEALKNIQDIELRLKGFVRVRGTKNKDYKEIETAAVSLSVEGQTNHVILDAINIDNLCRMYIGWSPFI</sequence>
<keyword evidence="8 15" id="KW-0418">Kinase</keyword>
<dbReference type="Pfam" id="PF02259">
    <property type="entry name" value="FAT"/>
    <property type="match status" value="1"/>
</dbReference>
<keyword evidence="11" id="KW-0539">Nucleus</keyword>
<keyword evidence="4" id="KW-0723">Serine/threonine-protein kinase</keyword>
<evidence type="ECO:0000256" key="2">
    <source>
        <dbReference type="ARBA" id="ARBA00010769"/>
    </source>
</evidence>
<dbReference type="PANTHER" id="PTHR11139">
    <property type="entry name" value="ATAXIA TELANGIECTASIA MUTATED ATM -RELATED"/>
    <property type="match status" value="1"/>
</dbReference>
<dbReference type="InterPro" id="IPR036940">
    <property type="entry name" value="PI3/4_kinase_cat_sf"/>
</dbReference>
<dbReference type="OrthoDB" id="381190at2759"/>
<dbReference type="InterPro" id="IPR014009">
    <property type="entry name" value="PIK_FAT"/>
</dbReference>
<dbReference type="InterPro" id="IPR057564">
    <property type="entry name" value="HEAT_ATR"/>
</dbReference>
<dbReference type="PROSITE" id="PS51189">
    <property type="entry name" value="FAT"/>
    <property type="match status" value="1"/>
</dbReference>
<dbReference type="GO" id="GO:0005634">
    <property type="term" value="C:nucleus"/>
    <property type="evidence" value="ECO:0007669"/>
    <property type="project" value="UniProtKB-SubCell"/>
</dbReference>
<dbReference type="GO" id="GO:0004674">
    <property type="term" value="F:protein serine/threonine kinase activity"/>
    <property type="evidence" value="ECO:0007669"/>
    <property type="project" value="UniProtKB-KW"/>
</dbReference>
<dbReference type="InterPro" id="IPR012993">
    <property type="entry name" value="UME"/>
</dbReference>
<dbReference type="Pfam" id="PF08064">
    <property type="entry name" value="UME"/>
    <property type="match status" value="1"/>
</dbReference>
<dbReference type="PROSITE" id="PS51190">
    <property type="entry name" value="FATC"/>
    <property type="match status" value="1"/>
</dbReference>
<dbReference type="InterPro" id="IPR003152">
    <property type="entry name" value="FATC_dom"/>
</dbReference>
<dbReference type="InterPro" id="IPR011009">
    <property type="entry name" value="Kinase-like_dom_sf"/>
</dbReference>
<dbReference type="GO" id="GO:0006281">
    <property type="term" value="P:DNA repair"/>
    <property type="evidence" value="ECO:0007669"/>
    <property type="project" value="UniProtKB-KW"/>
</dbReference>
<evidence type="ECO:0000259" key="12">
    <source>
        <dbReference type="PROSITE" id="PS50290"/>
    </source>
</evidence>
<evidence type="ECO:0000256" key="5">
    <source>
        <dbReference type="ARBA" id="ARBA00022679"/>
    </source>
</evidence>
<dbReference type="Pfam" id="PF25030">
    <property type="entry name" value="M-HEAT_ATR"/>
    <property type="match status" value="1"/>
</dbReference>
<dbReference type="SMART" id="SM00146">
    <property type="entry name" value="PI3Kc"/>
    <property type="match status" value="1"/>
</dbReference>
<dbReference type="GO" id="GO:0000723">
    <property type="term" value="P:telomere maintenance"/>
    <property type="evidence" value="ECO:0007669"/>
    <property type="project" value="TreeGrafter"/>
</dbReference>
<dbReference type="InterPro" id="IPR016024">
    <property type="entry name" value="ARM-type_fold"/>
</dbReference>
<comment type="subcellular location">
    <subcellularLocation>
        <location evidence="1">Nucleus</location>
    </subcellularLocation>
</comment>
<evidence type="ECO:0000313" key="16">
    <source>
        <dbReference type="Proteomes" id="UP000786811"/>
    </source>
</evidence>
<evidence type="ECO:0000256" key="10">
    <source>
        <dbReference type="ARBA" id="ARBA00023204"/>
    </source>
</evidence>
<feature type="domain" description="PI3K/PI4K catalytic" evidence="12">
    <location>
        <begin position="2303"/>
        <end position="2621"/>
    </location>
</feature>
<keyword evidence="6" id="KW-0547">Nucleotide-binding</keyword>
<evidence type="ECO:0000256" key="7">
    <source>
        <dbReference type="ARBA" id="ARBA00022763"/>
    </source>
</evidence>
<dbReference type="Pfam" id="PF02260">
    <property type="entry name" value="FATC"/>
    <property type="match status" value="1"/>
</dbReference>
<organism evidence="15 16">
    <name type="scientific">Cotesia congregata</name>
    <name type="common">Parasitoid wasp</name>
    <name type="synonym">Apanteles congregatus</name>
    <dbReference type="NCBI Taxonomy" id="51543"/>
    <lineage>
        <taxon>Eukaryota</taxon>
        <taxon>Metazoa</taxon>
        <taxon>Ecdysozoa</taxon>
        <taxon>Arthropoda</taxon>
        <taxon>Hexapoda</taxon>
        <taxon>Insecta</taxon>
        <taxon>Pterygota</taxon>
        <taxon>Neoptera</taxon>
        <taxon>Endopterygota</taxon>
        <taxon>Hymenoptera</taxon>
        <taxon>Apocrita</taxon>
        <taxon>Ichneumonoidea</taxon>
        <taxon>Braconidae</taxon>
        <taxon>Microgastrinae</taxon>
        <taxon>Cotesia</taxon>
    </lineage>
</organism>
<dbReference type="PROSITE" id="PS50290">
    <property type="entry name" value="PI3_4_KINASE_3"/>
    <property type="match status" value="1"/>
</dbReference>
<dbReference type="GO" id="GO:0005694">
    <property type="term" value="C:chromosome"/>
    <property type="evidence" value="ECO:0007669"/>
    <property type="project" value="TreeGrafter"/>
</dbReference>
<proteinExistence type="inferred from homology"/>
<dbReference type="Gene3D" id="1.10.1070.11">
    <property type="entry name" value="Phosphatidylinositol 3-/4-kinase, catalytic domain"/>
    <property type="match status" value="1"/>
</dbReference>
<reference evidence="15" key="1">
    <citation type="submission" date="2021-04" db="EMBL/GenBank/DDBJ databases">
        <authorList>
            <person name="Chebbi M.A.C M."/>
        </authorList>
    </citation>
    <scope>NUCLEOTIDE SEQUENCE</scope>
</reference>
<dbReference type="Pfam" id="PF00454">
    <property type="entry name" value="PI3_PI4_kinase"/>
    <property type="match status" value="1"/>
</dbReference>
<dbReference type="Pfam" id="PF23593">
    <property type="entry name" value="HEAT_ATR"/>
    <property type="match status" value="1"/>
</dbReference>
<evidence type="ECO:0000256" key="4">
    <source>
        <dbReference type="ARBA" id="ARBA00022527"/>
    </source>
</evidence>
<accession>A0A8J2HD54</accession>
<evidence type="ECO:0000259" key="14">
    <source>
        <dbReference type="PROSITE" id="PS51190"/>
    </source>
</evidence>
<dbReference type="SMART" id="SM00802">
    <property type="entry name" value="UME"/>
    <property type="match status" value="1"/>
</dbReference>